<dbReference type="Proteomes" id="UP000315400">
    <property type="component" value="Unassembled WGS sequence"/>
</dbReference>
<gene>
    <name evidence="1" type="ORF">FKY71_18435</name>
</gene>
<dbReference type="AlphaFoldDB" id="A0A540V8Q5"/>
<name>A0A540V8Q5_9GAMM</name>
<evidence type="ECO:0000313" key="1">
    <source>
        <dbReference type="EMBL" id="TQE93085.1"/>
    </source>
</evidence>
<protein>
    <submittedName>
        <fullName evidence="1">Uncharacterized protein</fullName>
    </submittedName>
</protein>
<proteinExistence type="predicted"/>
<organism evidence="1 2">
    <name type="scientific">Spiribacter salinus</name>
    <dbReference type="NCBI Taxonomy" id="1335746"/>
    <lineage>
        <taxon>Bacteria</taxon>
        <taxon>Pseudomonadati</taxon>
        <taxon>Pseudomonadota</taxon>
        <taxon>Gammaproteobacteria</taxon>
        <taxon>Chromatiales</taxon>
        <taxon>Ectothiorhodospiraceae</taxon>
        <taxon>Spiribacter</taxon>
    </lineage>
</organism>
<reference evidence="1 2" key="1">
    <citation type="submission" date="2019-06" db="EMBL/GenBank/DDBJ databases">
        <title>Metagenome assembled Genome of Spiribacter salinus SL48-SHIP from the microbial mat of Salt Lake 48 (Novosibirsk region, Russia).</title>
        <authorList>
            <person name="Shipova A."/>
            <person name="Rozanov A.S."/>
            <person name="Bryanskaya A.V."/>
            <person name="Peltek S.E."/>
        </authorList>
    </citation>
    <scope>NUCLEOTIDE SEQUENCE [LARGE SCALE GENOMIC DNA]</scope>
    <source>
        <strain evidence="1">SL48-SHIP-2</strain>
    </source>
</reference>
<evidence type="ECO:0000313" key="2">
    <source>
        <dbReference type="Proteomes" id="UP000315400"/>
    </source>
</evidence>
<accession>A0A540V8Q5</accession>
<dbReference type="EMBL" id="VIFK01000498">
    <property type="protein sequence ID" value="TQE93085.1"/>
    <property type="molecule type" value="Genomic_DNA"/>
</dbReference>
<sequence>MTWALRHADQQISAWADHFKSGSRDYYPRAPDGGGNIAGFHAALTQLEPADYERIACRWPIARALVYLEQRRVHRSFQDLKSNG</sequence>
<comment type="caution">
    <text evidence="1">The sequence shown here is derived from an EMBL/GenBank/DDBJ whole genome shotgun (WGS) entry which is preliminary data.</text>
</comment>